<name>A0A510V0Q5_9CELL</name>
<protein>
    <submittedName>
        <fullName evidence="3">Epoxide hydrolase</fullName>
    </submittedName>
</protein>
<sequence length="320" mass="35886">MTSQTSPLTATPFPEPTLIPVNGIELEVFEAGRHNAGRPIVLCHGWPEHAFSWRHQVPALVAAGYHVIVPNQRGYGRSSRPTEVTDYDIAHLSGDLVALLDHYGYDDATFVGHDWGAMVVWGLTLLHPDRVHQLVNLSLPYQERGEMPWVQLMELVLGGDFYFVHFTQQPGVADAVFDENPARFLRNLFRKNEPPAEPAPGMALINLARAETPRGEPVMSDDELAVLVSAFESSGFTGGINWYRNLDRNWHLLADVDPIIRQPALMIYGDRDPVMRSENLADFVPNVDVVTLDCGHWIQEELPEETNQAILGWLAQRDAR</sequence>
<evidence type="ECO:0000313" key="4">
    <source>
        <dbReference type="Proteomes" id="UP000321118"/>
    </source>
</evidence>
<dbReference type="PRINTS" id="PR00412">
    <property type="entry name" value="EPOXHYDRLASE"/>
</dbReference>
<comment type="caution">
    <text evidence="3">The sequence shown here is derived from an EMBL/GenBank/DDBJ whole genome shotgun (WGS) entry which is preliminary data.</text>
</comment>
<dbReference type="RefSeq" id="WP_146925956.1">
    <property type="nucleotide sequence ID" value="NZ_BJUB01000002.1"/>
</dbReference>
<keyword evidence="4" id="KW-1185">Reference proteome</keyword>
<keyword evidence="1 3" id="KW-0378">Hydrolase</keyword>
<accession>A0A510V0Q5</accession>
<feature type="domain" description="AB hydrolase-1" evidence="2">
    <location>
        <begin position="39"/>
        <end position="301"/>
    </location>
</feature>
<evidence type="ECO:0000256" key="1">
    <source>
        <dbReference type="ARBA" id="ARBA00022801"/>
    </source>
</evidence>
<dbReference type="Pfam" id="PF00561">
    <property type="entry name" value="Abhydrolase_1"/>
    <property type="match status" value="1"/>
</dbReference>
<reference evidence="3 4" key="1">
    <citation type="submission" date="2019-07" db="EMBL/GenBank/DDBJ databases">
        <title>Whole genome shotgun sequence of Cellulomonas xylanilytica NBRC 101102.</title>
        <authorList>
            <person name="Hosoyama A."/>
            <person name="Uohara A."/>
            <person name="Ohji S."/>
            <person name="Ichikawa N."/>
        </authorList>
    </citation>
    <scope>NUCLEOTIDE SEQUENCE [LARGE SCALE GENOMIC DNA]</scope>
    <source>
        <strain evidence="3 4">NBRC 101102</strain>
    </source>
</reference>
<dbReference type="InterPro" id="IPR000639">
    <property type="entry name" value="Epox_hydrolase-like"/>
</dbReference>
<dbReference type="InterPro" id="IPR029058">
    <property type="entry name" value="AB_hydrolase_fold"/>
</dbReference>
<dbReference type="InterPro" id="IPR000073">
    <property type="entry name" value="AB_hydrolase_1"/>
</dbReference>
<organism evidence="3 4">
    <name type="scientific">Cellulomonas xylanilytica</name>
    <dbReference type="NCBI Taxonomy" id="233583"/>
    <lineage>
        <taxon>Bacteria</taxon>
        <taxon>Bacillati</taxon>
        <taxon>Actinomycetota</taxon>
        <taxon>Actinomycetes</taxon>
        <taxon>Micrococcales</taxon>
        <taxon>Cellulomonadaceae</taxon>
        <taxon>Cellulomonas</taxon>
    </lineage>
</organism>
<dbReference type="AlphaFoldDB" id="A0A510V0Q5"/>
<dbReference type="SUPFAM" id="SSF53474">
    <property type="entry name" value="alpha/beta-Hydrolases"/>
    <property type="match status" value="1"/>
</dbReference>
<dbReference type="Gene3D" id="3.40.50.1820">
    <property type="entry name" value="alpha/beta hydrolase"/>
    <property type="match status" value="1"/>
</dbReference>
<gene>
    <name evidence="3" type="primary">ephA</name>
    <name evidence="3" type="ORF">CXY01_10070</name>
</gene>
<dbReference type="PANTHER" id="PTHR43329">
    <property type="entry name" value="EPOXIDE HYDROLASE"/>
    <property type="match status" value="1"/>
</dbReference>
<dbReference type="EMBL" id="BJUB01000002">
    <property type="protein sequence ID" value="GEK20487.1"/>
    <property type="molecule type" value="Genomic_DNA"/>
</dbReference>
<evidence type="ECO:0000259" key="2">
    <source>
        <dbReference type="Pfam" id="PF00561"/>
    </source>
</evidence>
<dbReference type="OrthoDB" id="2987348at2"/>
<proteinExistence type="predicted"/>
<dbReference type="Proteomes" id="UP000321118">
    <property type="component" value="Unassembled WGS sequence"/>
</dbReference>
<dbReference type="GO" id="GO:0016787">
    <property type="term" value="F:hydrolase activity"/>
    <property type="evidence" value="ECO:0007669"/>
    <property type="project" value="UniProtKB-KW"/>
</dbReference>
<evidence type="ECO:0000313" key="3">
    <source>
        <dbReference type="EMBL" id="GEK20487.1"/>
    </source>
</evidence>